<keyword evidence="1" id="KW-0694">RNA-binding</keyword>
<dbReference type="CDD" id="cd19867">
    <property type="entry name" value="DSRM_DGCR8_rpt1"/>
    <property type="match status" value="1"/>
</dbReference>
<feature type="compositionally biased region" description="Acidic residues" evidence="2">
    <location>
        <begin position="24"/>
        <end position="36"/>
    </location>
</feature>
<name>A0A194PSN9_PAPXU</name>
<feature type="region of interest" description="Disordered" evidence="2">
    <location>
        <begin position="291"/>
        <end position="323"/>
    </location>
</feature>
<reference evidence="4 5" key="1">
    <citation type="journal article" date="2015" name="Nat. Commun.">
        <title>Outbred genome sequencing and CRISPR/Cas9 gene editing in butterflies.</title>
        <authorList>
            <person name="Li X."/>
            <person name="Fan D."/>
            <person name="Zhang W."/>
            <person name="Liu G."/>
            <person name="Zhang L."/>
            <person name="Zhao L."/>
            <person name="Fang X."/>
            <person name="Chen L."/>
            <person name="Dong Y."/>
            <person name="Chen Y."/>
            <person name="Ding Y."/>
            <person name="Zhao R."/>
            <person name="Feng M."/>
            <person name="Zhu Y."/>
            <person name="Feng Y."/>
            <person name="Jiang X."/>
            <person name="Zhu D."/>
            <person name="Xiang H."/>
            <person name="Feng X."/>
            <person name="Li S."/>
            <person name="Wang J."/>
            <person name="Zhang G."/>
            <person name="Kronforst M.R."/>
            <person name="Wang W."/>
        </authorList>
    </citation>
    <scope>NUCLEOTIDE SEQUENCE [LARGE SCALE GENOMIC DNA]</scope>
    <source>
        <strain evidence="4">Ya'a_city_454_Px</strain>
        <tissue evidence="4">Whole body</tissue>
    </source>
</reference>
<dbReference type="GO" id="GO:0031053">
    <property type="term" value="P:primary miRNA processing"/>
    <property type="evidence" value="ECO:0007669"/>
    <property type="project" value="InterPro"/>
</dbReference>
<keyword evidence="5" id="KW-1185">Reference proteome</keyword>
<proteinExistence type="predicted"/>
<dbReference type="Pfam" id="PF00035">
    <property type="entry name" value="dsrm"/>
    <property type="match status" value="1"/>
</dbReference>
<dbReference type="InterPro" id="IPR040375">
    <property type="entry name" value="DGCR8"/>
</dbReference>
<protein>
    <submittedName>
        <fullName evidence="4">Microprocessor complex subunit DGCR8</fullName>
    </submittedName>
</protein>
<dbReference type="GO" id="GO:0003725">
    <property type="term" value="F:double-stranded RNA binding"/>
    <property type="evidence" value="ECO:0007669"/>
    <property type="project" value="TreeGrafter"/>
</dbReference>
<dbReference type="AlphaFoldDB" id="A0A194PSN9"/>
<feature type="compositionally biased region" description="Basic and acidic residues" evidence="2">
    <location>
        <begin position="10"/>
        <end position="19"/>
    </location>
</feature>
<dbReference type="Gene3D" id="3.30.160.20">
    <property type="match status" value="1"/>
</dbReference>
<dbReference type="PANTHER" id="PTHR13482:SF3">
    <property type="entry name" value="MICROPROCESSOR COMPLEX SUBUNIT DGCR8"/>
    <property type="match status" value="1"/>
</dbReference>
<dbReference type="EMBL" id="KQ459595">
    <property type="protein sequence ID" value="KPI95983.1"/>
    <property type="molecule type" value="Genomic_DNA"/>
</dbReference>
<dbReference type="PANTHER" id="PTHR13482">
    <property type="entry name" value="MICRORNA PROCESSOR COMPLEX SUBUNIT DGCR8"/>
    <property type="match status" value="1"/>
</dbReference>
<dbReference type="Gene3D" id="3.30.160.590">
    <property type="match status" value="1"/>
</dbReference>
<feature type="region of interest" description="Disordered" evidence="2">
    <location>
        <begin position="61"/>
        <end position="90"/>
    </location>
</feature>
<feature type="region of interest" description="Disordered" evidence="2">
    <location>
        <begin position="1"/>
        <end position="45"/>
    </location>
</feature>
<accession>A0A194PSN9</accession>
<dbReference type="GO" id="GO:0042802">
    <property type="term" value="F:identical protein binding"/>
    <property type="evidence" value="ECO:0007669"/>
    <property type="project" value="InterPro"/>
</dbReference>
<dbReference type="GO" id="GO:0020037">
    <property type="term" value="F:heme binding"/>
    <property type="evidence" value="ECO:0007669"/>
    <property type="project" value="InterPro"/>
</dbReference>
<dbReference type="Proteomes" id="UP000053268">
    <property type="component" value="Unassembled WGS sequence"/>
</dbReference>
<evidence type="ECO:0000313" key="5">
    <source>
        <dbReference type="Proteomes" id="UP000053268"/>
    </source>
</evidence>
<evidence type="ECO:0000313" key="4">
    <source>
        <dbReference type="EMBL" id="KPI95983.1"/>
    </source>
</evidence>
<organism evidence="4 5">
    <name type="scientific">Papilio xuthus</name>
    <name type="common">Asian swallowtail butterfly</name>
    <dbReference type="NCBI Taxonomy" id="66420"/>
    <lineage>
        <taxon>Eukaryota</taxon>
        <taxon>Metazoa</taxon>
        <taxon>Ecdysozoa</taxon>
        <taxon>Arthropoda</taxon>
        <taxon>Hexapoda</taxon>
        <taxon>Insecta</taxon>
        <taxon>Pterygota</taxon>
        <taxon>Neoptera</taxon>
        <taxon>Endopterygota</taxon>
        <taxon>Lepidoptera</taxon>
        <taxon>Glossata</taxon>
        <taxon>Ditrysia</taxon>
        <taxon>Papilionoidea</taxon>
        <taxon>Papilionidae</taxon>
        <taxon>Papilioninae</taxon>
        <taxon>Papilio</taxon>
    </lineage>
</organism>
<evidence type="ECO:0000256" key="1">
    <source>
        <dbReference type="PROSITE-ProRule" id="PRU00266"/>
    </source>
</evidence>
<dbReference type="STRING" id="66420.A0A194PSN9"/>
<evidence type="ECO:0000259" key="3">
    <source>
        <dbReference type="PROSITE" id="PS50137"/>
    </source>
</evidence>
<feature type="compositionally biased region" description="Acidic residues" evidence="2">
    <location>
        <begin position="73"/>
        <end position="82"/>
    </location>
</feature>
<sequence length="492" mass="56709">MEADTIETEPQAKRQKIEAQENINDMETDFTNDDLDFTNKVDNTDKYTNFVTPEELERLQEYKVLDEVKSNDEDSNDEESESSDGKEDLPDEEIEKMLEEDLPDGFKQAPKPKEKPYVTRQKIVLQEKGVNHFEVLPLDWMMVRHYSGMPIYMHRTTRVCTLSKPYFLGKGNTRRHDIPISAIPCLSYRRALEEEQKQKEIDQKIQEQINSGAWANPSQSNSTISDNQNNDNETIVKQETQILDIDKVKIERNDDEFSINGNKIEAVEVEIKGIKVRSDAELLARDIKIDENNQDDTADQPRCPFNGQGTNESSETQNNEIPLSRQPVVLPGGIVMPPPRVESVNSSWKTQHLTPEQINDYCKRLFKFRTVNIMHFNRWADRRKYTKARKTLQYPTLPEGTKLITIPAQNTGTENGNKTAKRDWVMNMNGRCYLSVFHEYVYRALQKQPVYEFKQLENASTPYQATVYIGGMQYGVGYGSSKRQAKSAAARI</sequence>
<gene>
    <name evidence="4" type="ORF">RR46_11696</name>
</gene>
<feature type="compositionally biased region" description="Basic and acidic residues" evidence="2">
    <location>
        <begin position="61"/>
        <end position="72"/>
    </location>
</feature>
<dbReference type="Gene3D" id="2.20.70.10">
    <property type="match status" value="1"/>
</dbReference>
<dbReference type="GO" id="GO:0070878">
    <property type="term" value="F:primary miRNA binding"/>
    <property type="evidence" value="ECO:0007669"/>
    <property type="project" value="TreeGrafter"/>
</dbReference>
<dbReference type="InterPro" id="IPR014720">
    <property type="entry name" value="dsRBD_dom"/>
</dbReference>
<dbReference type="GO" id="GO:0070877">
    <property type="term" value="C:microprocessor complex"/>
    <property type="evidence" value="ECO:0007669"/>
    <property type="project" value="InterPro"/>
</dbReference>
<feature type="domain" description="DRBM" evidence="3">
    <location>
        <begin position="432"/>
        <end position="492"/>
    </location>
</feature>
<feature type="compositionally biased region" description="Polar residues" evidence="2">
    <location>
        <begin position="307"/>
        <end position="321"/>
    </location>
</feature>
<dbReference type="PROSITE" id="PS50137">
    <property type="entry name" value="DS_RBD"/>
    <property type="match status" value="1"/>
</dbReference>
<dbReference type="SUPFAM" id="SSF54768">
    <property type="entry name" value="dsRNA-binding domain-like"/>
    <property type="match status" value="1"/>
</dbReference>
<evidence type="ECO:0000256" key="2">
    <source>
        <dbReference type="SAM" id="MobiDB-lite"/>
    </source>
</evidence>